<dbReference type="Gramene" id="AET6Gv20960200.3">
    <property type="protein sequence ID" value="AET6Gv20960200.3"/>
    <property type="gene ID" value="AET6Gv20960200"/>
</dbReference>
<dbReference type="EnsemblPlants" id="AET6Gv20960200.3">
    <property type="protein sequence ID" value="AET6Gv20960200.3"/>
    <property type="gene ID" value="AET6Gv20960200"/>
</dbReference>
<dbReference type="AlphaFoldDB" id="A0A453Q3C7"/>
<accession>A0A453Q3C7</accession>
<dbReference type="Proteomes" id="UP000015105">
    <property type="component" value="Chromosome 6D"/>
</dbReference>
<evidence type="ECO:0000256" key="1">
    <source>
        <dbReference type="SAM" id="Phobius"/>
    </source>
</evidence>
<name>A0A453Q3C7_AEGTS</name>
<reference evidence="2" key="5">
    <citation type="journal article" date="2021" name="G3 (Bethesda)">
        <title>Aegilops tauschii genome assembly Aet v5.0 features greater sequence contiguity and improved annotation.</title>
        <authorList>
            <person name="Wang L."/>
            <person name="Zhu T."/>
            <person name="Rodriguez J.C."/>
            <person name="Deal K.R."/>
            <person name="Dubcovsky J."/>
            <person name="McGuire P.E."/>
            <person name="Lux T."/>
            <person name="Spannagl M."/>
            <person name="Mayer K.F.X."/>
            <person name="Baldrich P."/>
            <person name="Meyers B.C."/>
            <person name="Huo N."/>
            <person name="Gu Y.Q."/>
            <person name="Zhou H."/>
            <person name="Devos K.M."/>
            <person name="Bennetzen J.L."/>
            <person name="Unver T."/>
            <person name="Budak H."/>
            <person name="Gulick P.J."/>
            <person name="Galiba G."/>
            <person name="Kalapos B."/>
            <person name="Nelson D.R."/>
            <person name="Li P."/>
            <person name="You F.M."/>
            <person name="Luo M.C."/>
            <person name="Dvorak J."/>
        </authorList>
    </citation>
    <scope>NUCLEOTIDE SEQUENCE [LARGE SCALE GENOMIC DNA]</scope>
    <source>
        <strain evidence="2">cv. AL8/78</strain>
    </source>
</reference>
<reference evidence="3" key="1">
    <citation type="journal article" date="2014" name="Science">
        <title>Ancient hybridizations among the ancestral genomes of bread wheat.</title>
        <authorList>
            <consortium name="International Wheat Genome Sequencing Consortium,"/>
            <person name="Marcussen T."/>
            <person name="Sandve S.R."/>
            <person name="Heier L."/>
            <person name="Spannagl M."/>
            <person name="Pfeifer M."/>
            <person name="Jakobsen K.S."/>
            <person name="Wulff B.B."/>
            <person name="Steuernagel B."/>
            <person name="Mayer K.F."/>
            <person name="Olsen O.A."/>
        </authorList>
    </citation>
    <scope>NUCLEOTIDE SEQUENCE [LARGE SCALE GENOMIC DNA]</scope>
    <source>
        <strain evidence="3">cv. AL8/78</strain>
    </source>
</reference>
<organism evidence="2 3">
    <name type="scientific">Aegilops tauschii subsp. strangulata</name>
    <name type="common">Goatgrass</name>
    <dbReference type="NCBI Taxonomy" id="200361"/>
    <lineage>
        <taxon>Eukaryota</taxon>
        <taxon>Viridiplantae</taxon>
        <taxon>Streptophyta</taxon>
        <taxon>Embryophyta</taxon>
        <taxon>Tracheophyta</taxon>
        <taxon>Spermatophyta</taxon>
        <taxon>Magnoliopsida</taxon>
        <taxon>Liliopsida</taxon>
        <taxon>Poales</taxon>
        <taxon>Poaceae</taxon>
        <taxon>BOP clade</taxon>
        <taxon>Pooideae</taxon>
        <taxon>Triticodae</taxon>
        <taxon>Triticeae</taxon>
        <taxon>Triticinae</taxon>
        <taxon>Aegilops</taxon>
    </lineage>
</organism>
<feature type="transmembrane region" description="Helical" evidence="1">
    <location>
        <begin position="70"/>
        <end position="89"/>
    </location>
</feature>
<keyword evidence="3" id="KW-1185">Reference proteome</keyword>
<sequence length="129" mass="15386">MLHELEVCACEELMEGRKVLNIVPSICQDHFYDSKRCCSRNAQMRHFKRKTCVLFKLNKWRQEMAQLTQVFLPLVFALIVRAILYLMRYRPIQSIQSRKNSWLLKVGWPSPIQLHQSNQRLPKDMVVIQ</sequence>
<protein>
    <submittedName>
        <fullName evidence="2">Uncharacterized protein</fullName>
    </submittedName>
</protein>
<evidence type="ECO:0000313" key="3">
    <source>
        <dbReference type="Proteomes" id="UP000015105"/>
    </source>
</evidence>
<keyword evidence="1" id="KW-0812">Transmembrane</keyword>
<evidence type="ECO:0000313" key="2">
    <source>
        <dbReference type="EnsemblPlants" id="AET6Gv20960200.3"/>
    </source>
</evidence>
<reference evidence="3" key="2">
    <citation type="journal article" date="2017" name="Nat. Plants">
        <title>The Aegilops tauschii genome reveals multiple impacts of transposons.</title>
        <authorList>
            <person name="Zhao G."/>
            <person name="Zou C."/>
            <person name="Li K."/>
            <person name="Wang K."/>
            <person name="Li T."/>
            <person name="Gao L."/>
            <person name="Zhang X."/>
            <person name="Wang H."/>
            <person name="Yang Z."/>
            <person name="Liu X."/>
            <person name="Jiang W."/>
            <person name="Mao L."/>
            <person name="Kong X."/>
            <person name="Jiao Y."/>
            <person name="Jia J."/>
        </authorList>
    </citation>
    <scope>NUCLEOTIDE SEQUENCE [LARGE SCALE GENOMIC DNA]</scope>
    <source>
        <strain evidence="3">cv. AL8/78</strain>
    </source>
</reference>
<keyword evidence="1" id="KW-0472">Membrane</keyword>
<proteinExistence type="predicted"/>
<keyword evidence="1" id="KW-1133">Transmembrane helix</keyword>
<reference evidence="2" key="3">
    <citation type="journal article" date="2017" name="Nature">
        <title>Genome sequence of the progenitor of the wheat D genome Aegilops tauschii.</title>
        <authorList>
            <person name="Luo M.C."/>
            <person name="Gu Y.Q."/>
            <person name="Puiu D."/>
            <person name="Wang H."/>
            <person name="Twardziok S.O."/>
            <person name="Deal K.R."/>
            <person name="Huo N."/>
            <person name="Zhu T."/>
            <person name="Wang L."/>
            <person name="Wang Y."/>
            <person name="McGuire P.E."/>
            <person name="Liu S."/>
            <person name="Long H."/>
            <person name="Ramasamy R.K."/>
            <person name="Rodriguez J.C."/>
            <person name="Van S.L."/>
            <person name="Yuan L."/>
            <person name="Wang Z."/>
            <person name="Xia Z."/>
            <person name="Xiao L."/>
            <person name="Anderson O.D."/>
            <person name="Ouyang S."/>
            <person name="Liang Y."/>
            <person name="Zimin A.V."/>
            <person name="Pertea G."/>
            <person name="Qi P."/>
            <person name="Bennetzen J.L."/>
            <person name="Dai X."/>
            <person name="Dawson M.W."/>
            <person name="Muller H.G."/>
            <person name="Kugler K."/>
            <person name="Rivarola-Duarte L."/>
            <person name="Spannagl M."/>
            <person name="Mayer K.F.X."/>
            <person name="Lu F.H."/>
            <person name="Bevan M.W."/>
            <person name="Leroy P."/>
            <person name="Li P."/>
            <person name="You F.M."/>
            <person name="Sun Q."/>
            <person name="Liu Z."/>
            <person name="Lyons E."/>
            <person name="Wicker T."/>
            <person name="Salzberg S.L."/>
            <person name="Devos K.M."/>
            <person name="Dvorak J."/>
        </authorList>
    </citation>
    <scope>NUCLEOTIDE SEQUENCE [LARGE SCALE GENOMIC DNA]</scope>
    <source>
        <strain evidence="2">cv. AL8/78</strain>
    </source>
</reference>
<reference evidence="2" key="4">
    <citation type="submission" date="2019-03" db="UniProtKB">
        <authorList>
            <consortium name="EnsemblPlants"/>
        </authorList>
    </citation>
    <scope>IDENTIFICATION</scope>
</reference>